<dbReference type="GO" id="GO:0005507">
    <property type="term" value="F:copper ion binding"/>
    <property type="evidence" value="ECO:0007669"/>
    <property type="project" value="TreeGrafter"/>
</dbReference>
<comment type="catalytic activity">
    <reaction evidence="8">
        <text>adenosine + phosphate = alpha-D-ribose 1-phosphate + adenine</text>
        <dbReference type="Rhea" id="RHEA:27642"/>
        <dbReference type="ChEBI" id="CHEBI:16335"/>
        <dbReference type="ChEBI" id="CHEBI:16708"/>
        <dbReference type="ChEBI" id="CHEBI:43474"/>
        <dbReference type="ChEBI" id="CHEBI:57720"/>
        <dbReference type="EC" id="2.4.2.1"/>
    </reaction>
    <physiologicalReaction direction="left-to-right" evidence="8">
        <dbReference type="Rhea" id="RHEA:27643"/>
    </physiologicalReaction>
</comment>
<dbReference type="Pfam" id="PF02578">
    <property type="entry name" value="Cu-oxidase_4"/>
    <property type="match status" value="1"/>
</dbReference>
<comment type="catalytic activity">
    <reaction evidence="7">
        <text>adenosine + H2O + H(+) = inosine + NH4(+)</text>
        <dbReference type="Rhea" id="RHEA:24408"/>
        <dbReference type="ChEBI" id="CHEBI:15377"/>
        <dbReference type="ChEBI" id="CHEBI:15378"/>
        <dbReference type="ChEBI" id="CHEBI:16335"/>
        <dbReference type="ChEBI" id="CHEBI:17596"/>
        <dbReference type="ChEBI" id="CHEBI:28938"/>
        <dbReference type="EC" id="3.5.4.4"/>
    </reaction>
    <physiologicalReaction direction="left-to-right" evidence="7">
        <dbReference type="Rhea" id="RHEA:24409"/>
    </physiologicalReaction>
</comment>
<dbReference type="InterPro" id="IPR011324">
    <property type="entry name" value="Cytotoxic_necrot_fac-like_cat"/>
</dbReference>
<dbReference type="AlphaFoldDB" id="A0A4Q7DGQ8"/>
<dbReference type="PANTHER" id="PTHR30616">
    <property type="entry name" value="UNCHARACTERIZED PROTEIN YFIH"/>
    <property type="match status" value="1"/>
</dbReference>
<proteinExistence type="inferred from homology"/>
<sequence length="256" mass="28444">MTQIPHITSPILNGIKHGFFGRKGGVSHAQPGFETLNVGMNKGDNIDEIVENRRRICQQFGLTLDDLVIVNQQHTDIVHIVDRPFKNVAIGDALVTTKPNLLLGIQTADCVPVLFADSENQVVAGAHAGWRGALKGILESTLDKMIKVGANRSNIKVALGPCIWQSSYEVGPDFVQAMKDHPGAYRPEFFIPGNRADHFYFDLPGYVVHRLQKAGVEHIATSPFNTFTNPEEFFSYRFKTVHQLPYLGLQLSVIRL</sequence>
<gene>
    <name evidence="11" type="primary">pgeF</name>
    <name evidence="11" type="ORF">EQU50_05370</name>
</gene>
<evidence type="ECO:0000256" key="5">
    <source>
        <dbReference type="ARBA" id="ARBA00022801"/>
    </source>
</evidence>
<comment type="catalytic activity">
    <reaction evidence="9">
        <text>S-methyl-5'-thioadenosine + phosphate = 5-(methylsulfanyl)-alpha-D-ribose 1-phosphate + adenine</text>
        <dbReference type="Rhea" id="RHEA:11852"/>
        <dbReference type="ChEBI" id="CHEBI:16708"/>
        <dbReference type="ChEBI" id="CHEBI:17509"/>
        <dbReference type="ChEBI" id="CHEBI:43474"/>
        <dbReference type="ChEBI" id="CHEBI:58533"/>
        <dbReference type="EC" id="2.4.2.28"/>
    </reaction>
    <physiologicalReaction direction="left-to-right" evidence="9">
        <dbReference type="Rhea" id="RHEA:11853"/>
    </physiologicalReaction>
</comment>
<keyword evidence="12" id="KW-1185">Reference proteome</keyword>
<keyword evidence="3" id="KW-0808">Transferase</keyword>
<keyword evidence="6" id="KW-0862">Zinc</keyword>
<keyword evidence="4" id="KW-0479">Metal-binding</keyword>
<dbReference type="OrthoDB" id="4279at2"/>
<evidence type="ECO:0000256" key="1">
    <source>
        <dbReference type="ARBA" id="ARBA00000553"/>
    </source>
</evidence>
<evidence type="ECO:0000256" key="6">
    <source>
        <dbReference type="ARBA" id="ARBA00022833"/>
    </source>
</evidence>
<protein>
    <recommendedName>
        <fullName evidence="10">Purine nucleoside phosphorylase</fullName>
    </recommendedName>
</protein>
<dbReference type="Gene3D" id="3.60.140.10">
    <property type="entry name" value="CNF1/YfiH-like putative cysteine hydrolases"/>
    <property type="match status" value="1"/>
</dbReference>
<dbReference type="PANTHER" id="PTHR30616:SF2">
    <property type="entry name" value="PURINE NUCLEOSIDE PHOSPHORYLASE LACC1"/>
    <property type="match status" value="1"/>
</dbReference>
<organism evidence="11 12">
    <name type="scientific">Candidatus Finniella inopinata</name>
    <dbReference type="NCBI Taxonomy" id="1696036"/>
    <lineage>
        <taxon>Bacteria</taxon>
        <taxon>Pseudomonadati</taxon>
        <taxon>Pseudomonadota</taxon>
        <taxon>Alphaproteobacteria</taxon>
        <taxon>Holosporales</taxon>
        <taxon>Candidatus Paracaedibacteraceae</taxon>
        <taxon>Candidatus Finniella</taxon>
    </lineage>
</organism>
<evidence type="ECO:0000256" key="9">
    <source>
        <dbReference type="ARBA" id="ARBA00049893"/>
    </source>
</evidence>
<evidence type="ECO:0000313" key="11">
    <source>
        <dbReference type="EMBL" id="RZI45862.1"/>
    </source>
</evidence>
<comment type="similarity">
    <text evidence="2 10">Belongs to the purine nucleoside phosphorylase YfiH/LACC1 family.</text>
</comment>
<comment type="caution">
    <text evidence="11">The sequence shown here is derived from an EMBL/GenBank/DDBJ whole genome shotgun (WGS) entry which is preliminary data.</text>
</comment>
<dbReference type="GO" id="GO:0016787">
    <property type="term" value="F:hydrolase activity"/>
    <property type="evidence" value="ECO:0007669"/>
    <property type="project" value="UniProtKB-KW"/>
</dbReference>
<keyword evidence="5" id="KW-0378">Hydrolase</keyword>
<reference evidence="11 12" key="1">
    <citation type="submission" date="2018-10" db="EMBL/GenBank/DDBJ databases">
        <title>An updated phylogeny of the Alphaproteobacteria reveals that the parasitic Rickettsiales and Holosporales have independent origins.</title>
        <authorList>
            <person name="Munoz-Gomez S.A."/>
            <person name="Hess S."/>
            <person name="Burger G."/>
            <person name="Lang B.F."/>
            <person name="Susko E."/>
            <person name="Slamovits C.H."/>
            <person name="Roger A.J."/>
        </authorList>
    </citation>
    <scope>NUCLEOTIDE SEQUENCE [LARGE SCALE GENOMIC DNA]</scope>
    <source>
        <strain evidence="11">HOLO01</strain>
    </source>
</reference>
<evidence type="ECO:0000256" key="4">
    <source>
        <dbReference type="ARBA" id="ARBA00022723"/>
    </source>
</evidence>
<evidence type="ECO:0000256" key="10">
    <source>
        <dbReference type="RuleBase" id="RU361274"/>
    </source>
</evidence>
<evidence type="ECO:0000256" key="2">
    <source>
        <dbReference type="ARBA" id="ARBA00007353"/>
    </source>
</evidence>
<dbReference type="Proteomes" id="UP000293550">
    <property type="component" value="Unassembled WGS sequence"/>
</dbReference>
<dbReference type="RefSeq" id="WP_130154114.1">
    <property type="nucleotide sequence ID" value="NZ_SCFB01000006.1"/>
</dbReference>
<dbReference type="InterPro" id="IPR038371">
    <property type="entry name" value="Cu_polyphenol_OxRdtase_sf"/>
</dbReference>
<dbReference type="SUPFAM" id="SSF64438">
    <property type="entry name" value="CNF1/YfiH-like putative cysteine hydrolases"/>
    <property type="match status" value="1"/>
</dbReference>
<dbReference type="InterPro" id="IPR003730">
    <property type="entry name" value="Cu_polyphenol_OxRdtase"/>
</dbReference>
<dbReference type="EMBL" id="SCFB01000006">
    <property type="protein sequence ID" value="RZI45862.1"/>
    <property type="molecule type" value="Genomic_DNA"/>
</dbReference>
<accession>A0A4Q7DGQ8</accession>
<evidence type="ECO:0000256" key="8">
    <source>
        <dbReference type="ARBA" id="ARBA00048968"/>
    </source>
</evidence>
<comment type="catalytic activity">
    <reaction evidence="1">
        <text>inosine + phosphate = alpha-D-ribose 1-phosphate + hypoxanthine</text>
        <dbReference type="Rhea" id="RHEA:27646"/>
        <dbReference type="ChEBI" id="CHEBI:17368"/>
        <dbReference type="ChEBI" id="CHEBI:17596"/>
        <dbReference type="ChEBI" id="CHEBI:43474"/>
        <dbReference type="ChEBI" id="CHEBI:57720"/>
        <dbReference type="EC" id="2.4.2.1"/>
    </reaction>
    <physiologicalReaction direction="left-to-right" evidence="1">
        <dbReference type="Rhea" id="RHEA:27647"/>
    </physiologicalReaction>
</comment>
<evidence type="ECO:0000313" key="12">
    <source>
        <dbReference type="Proteomes" id="UP000293550"/>
    </source>
</evidence>
<dbReference type="NCBIfam" id="TIGR00726">
    <property type="entry name" value="peptidoglycan editing factor PgeF"/>
    <property type="match status" value="1"/>
</dbReference>
<name>A0A4Q7DGQ8_9PROT</name>
<evidence type="ECO:0000256" key="7">
    <source>
        <dbReference type="ARBA" id="ARBA00047989"/>
    </source>
</evidence>
<evidence type="ECO:0000256" key="3">
    <source>
        <dbReference type="ARBA" id="ARBA00022679"/>
    </source>
</evidence>
<dbReference type="CDD" id="cd16833">
    <property type="entry name" value="YfiH"/>
    <property type="match status" value="1"/>
</dbReference>
<dbReference type="GO" id="GO:0017061">
    <property type="term" value="F:S-methyl-5-thioadenosine phosphorylase activity"/>
    <property type="evidence" value="ECO:0007669"/>
    <property type="project" value="UniProtKB-EC"/>
</dbReference>